<dbReference type="SUPFAM" id="SSF47175">
    <property type="entry name" value="Cytochromes"/>
    <property type="match status" value="1"/>
</dbReference>
<evidence type="ECO:0000313" key="8">
    <source>
        <dbReference type="Proteomes" id="UP000306575"/>
    </source>
</evidence>
<organism evidence="7 8">
    <name type="scientific">Shimia litoralis</name>
    <dbReference type="NCBI Taxonomy" id="420403"/>
    <lineage>
        <taxon>Bacteria</taxon>
        <taxon>Pseudomonadati</taxon>
        <taxon>Pseudomonadota</taxon>
        <taxon>Alphaproteobacteria</taxon>
        <taxon>Rhodobacterales</taxon>
        <taxon>Roseobacteraceae</taxon>
    </lineage>
</organism>
<evidence type="ECO:0000256" key="2">
    <source>
        <dbReference type="ARBA" id="ARBA00022617"/>
    </source>
</evidence>
<dbReference type="PROSITE" id="PS51009">
    <property type="entry name" value="CYTCII"/>
    <property type="match status" value="1"/>
</dbReference>
<dbReference type="Gene3D" id="1.20.120.10">
    <property type="entry name" value="Cytochrome c/b562"/>
    <property type="match status" value="1"/>
</dbReference>
<evidence type="ECO:0000256" key="1">
    <source>
        <dbReference type="ARBA" id="ARBA00022448"/>
    </source>
</evidence>
<dbReference type="Pfam" id="PF01322">
    <property type="entry name" value="Cytochrom_C_2"/>
    <property type="match status" value="1"/>
</dbReference>
<feature type="chain" id="PRO_5020553778" evidence="6">
    <location>
        <begin position="19"/>
        <end position="196"/>
    </location>
</feature>
<dbReference type="Proteomes" id="UP000306575">
    <property type="component" value="Unassembled WGS sequence"/>
</dbReference>
<dbReference type="EMBL" id="SULI01000035">
    <property type="protein sequence ID" value="TKZ15870.1"/>
    <property type="molecule type" value="Genomic_DNA"/>
</dbReference>
<keyword evidence="2" id="KW-0349">Heme</keyword>
<reference evidence="7 8" key="1">
    <citation type="submission" date="2019-04" db="EMBL/GenBank/DDBJ databases">
        <title>Genome sequence of Pelagicola litoralis CL-ES2.</title>
        <authorList>
            <person name="Cao J."/>
        </authorList>
    </citation>
    <scope>NUCLEOTIDE SEQUENCE [LARGE SCALE GENOMIC DNA]</scope>
    <source>
        <strain evidence="7 8">CL-ES2</strain>
    </source>
</reference>
<dbReference type="AlphaFoldDB" id="A0A4U7MSB5"/>
<keyword evidence="3" id="KW-0479">Metal-binding</keyword>
<keyword evidence="8" id="KW-1185">Reference proteome</keyword>
<dbReference type="OrthoDB" id="8115790at2"/>
<evidence type="ECO:0000256" key="5">
    <source>
        <dbReference type="ARBA" id="ARBA00023004"/>
    </source>
</evidence>
<dbReference type="RefSeq" id="WP_138017498.1">
    <property type="nucleotide sequence ID" value="NZ_SULI01000035.1"/>
</dbReference>
<dbReference type="PIRSF" id="PIRSF000027">
    <property type="entry name" value="Cytc_c_prime"/>
    <property type="match status" value="1"/>
</dbReference>
<dbReference type="GO" id="GO:0009055">
    <property type="term" value="F:electron transfer activity"/>
    <property type="evidence" value="ECO:0007669"/>
    <property type="project" value="InterPro"/>
</dbReference>
<keyword evidence="1" id="KW-0813">Transport</keyword>
<protein>
    <submittedName>
        <fullName evidence="7">Cytochrome c</fullName>
    </submittedName>
</protein>
<dbReference type="GO" id="GO:0022900">
    <property type="term" value="P:electron transport chain"/>
    <property type="evidence" value="ECO:0007669"/>
    <property type="project" value="InterPro"/>
</dbReference>
<keyword evidence="6" id="KW-0732">Signal</keyword>
<keyword evidence="5" id="KW-0408">Iron</keyword>
<gene>
    <name evidence="7" type="ORF">FAP39_16600</name>
</gene>
<dbReference type="InterPro" id="IPR002321">
    <property type="entry name" value="Cyt_c_II"/>
</dbReference>
<dbReference type="InterPro" id="IPR012127">
    <property type="entry name" value="Cyt_c_prime"/>
</dbReference>
<evidence type="ECO:0000256" key="4">
    <source>
        <dbReference type="ARBA" id="ARBA00022982"/>
    </source>
</evidence>
<sequence length="196" mass="19686">MKKTTVLATLIATSTAFAALAHGGATGIVKERMDAMADMGKAVKAITPMMRGETDYDAKVVRQAAATFSRHAGESMTDLFPEGSGGMPSEAKDAIWSKWAEFSALAGQLGIVSEGLAGAADNGLMGGGSGMMGSGSGMMGGGSGMMGSGSGMMGGSGAMGRAMTAAQISEMPVDGAFTMLTQVCSACHTQFRAESK</sequence>
<comment type="caution">
    <text evidence="7">The sequence shown here is derived from an EMBL/GenBank/DDBJ whole genome shotgun (WGS) entry which is preliminary data.</text>
</comment>
<accession>A0A4U7MSB5</accession>
<evidence type="ECO:0000256" key="6">
    <source>
        <dbReference type="SAM" id="SignalP"/>
    </source>
</evidence>
<evidence type="ECO:0000256" key="3">
    <source>
        <dbReference type="ARBA" id="ARBA00022723"/>
    </source>
</evidence>
<dbReference type="GO" id="GO:0005506">
    <property type="term" value="F:iron ion binding"/>
    <property type="evidence" value="ECO:0007669"/>
    <property type="project" value="InterPro"/>
</dbReference>
<evidence type="ECO:0000313" key="7">
    <source>
        <dbReference type="EMBL" id="TKZ15870.1"/>
    </source>
</evidence>
<dbReference type="InterPro" id="IPR010980">
    <property type="entry name" value="Cyt_c/b562"/>
</dbReference>
<feature type="signal peptide" evidence="6">
    <location>
        <begin position="1"/>
        <end position="18"/>
    </location>
</feature>
<proteinExistence type="predicted"/>
<name>A0A4U7MSB5_9RHOB</name>
<keyword evidence="4" id="KW-0249">Electron transport</keyword>
<dbReference type="GO" id="GO:0020037">
    <property type="term" value="F:heme binding"/>
    <property type="evidence" value="ECO:0007669"/>
    <property type="project" value="InterPro"/>
</dbReference>
<dbReference type="GO" id="GO:0042597">
    <property type="term" value="C:periplasmic space"/>
    <property type="evidence" value="ECO:0007669"/>
    <property type="project" value="InterPro"/>
</dbReference>